<reference evidence="6 7" key="1">
    <citation type="submission" date="2017-04" db="EMBL/GenBank/DDBJ databases">
        <title>Draft Aigarchaeota genome from a New Zealand hot spring.</title>
        <authorList>
            <person name="Reysenbach A.-L."/>
            <person name="Donaho J.A."/>
            <person name="Gerhart J."/>
            <person name="Kelley J.F."/>
            <person name="Kouba K."/>
            <person name="Podar M."/>
            <person name="Stott M."/>
        </authorList>
    </citation>
    <scope>NUCLEOTIDE SEQUENCE [LARGE SCALE GENOMIC DNA]</scope>
    <source>
        <strain evidence="6">NZ13_MG1</strain>
    </source>
</reference>
<keyword evidence="1" id="KW-0540">Nuclease</keyword>
<dbReference type="Gene3D" id="2.40.50.90">
    <property type="match status" value="1"/>
</dbReference>
<dbReference type="SMART" id="SM00318">
    <property type="entry name" value="SNc"/>
    <property type="match status" value="1"/>
</dbReference>
<keyword evidence="2" id="KW-0255">Endonuclease</keyword>
<evidence type="ECO:0000313" key="6">
    <source>
        <dbReference type="EMBL" id="PUA33064.1"/>
    </source>
</evidence>
<accession>A0A2R7Y6B6</accession>
<keyword evidence="3" id="KW-0378">Hydrolase</keyword>
<dbReference type="PANTHER" id="PTHR12302:SF3">
    <property type="entry name" value="SERINE_THREONINE-PROTEIN KINASE 31"/>
    <property type="match status" value="1"/>
</dbReference>
<dbReference type="Proteomes" id="UP000244066">
    <property type="component" value="Unassembled WGS sequence"/>
</dbReference>
<keyword evidence="4" id="KW-1133">Transmembrane helix</keyword>
<keyword evidence="4" id="KW-0472">Membrane</keyword>
<dbReference type="EMBL" id="NDWU01000005">
    <property type="protein sequence ID" value="PUA33064.1"/>
    <property type="molecule type" value="Genomic_DNA"/>
</dbReference>
<evidence type="ECO:0000256" key="1">
    <source>
        <dbReference type="ARBA" id="ARBA00022722"/>
    </source>
</evidence>
<gene>
    <name evidence="6" type="ORF">B9J98_03075</name>
</gene>
<evidence type="ECO:0000256" key="3">
    <source>
        <dbReference type="ARBA" id="ARBA00022801"/>
    </source>
</evidence>
<evidence type="ECO:0000256" key="2">
    <source>
        <dbReference type="ARBA" id="ARBA00022759"/>
    </source>
</evidence>
<dbReference type="PROSITE" id="PS50830">
    <property type="entry name" value="TNASE_3"/>
    <property type="match status" value="1"/>
</dbReference>
<dbReference type="GO" id="GO:0004519">
    <property type="term" value="F:endonuclease activity"/>
    <property type="evidence" value="ECO:0007669"/>
    <property type="project" value="UniProtKB-KW"/>
</dbReference>
<organism evidence="6 7">
    <name type="scientific">Candidatus Terraquivivens tikiterensis</name>
    <dbReference type="NCBI Taxonomy" id="1980982"/>
    <lineage>
        <taxon>Archaea</taxon>
        <taxon>Nitrososphaerota</taxon>
        <taxon>Candidatus Wolframiiraptoraceae</taxon>
        <taxon>Candidatus Terraquivivens</taxon>
    </lineage>
</organism>
<dbReference type="Pfam" id="PF00565">
    <property type="entry name" value="SNase"/>
    <property type="match status" value="1"/>
</dbReference>
<dbReference type="AlphaFoldDB" id="A0A2R7Y6B6"/>
<dbReference type="InterPro" id="IPR016071">
    <property type="entry name" value="Staphylococal_nuclease_OB-fold"/>
</dbReference>
<keyword evidence="4" id="KW-0812">Transmembrane</keyword>
<evidence type="ECO:0000256" key="4">
    <source>
        <dbReference type="SAM" id="Phobius"/>
    </source>
</evidence>
<evidence type="ECO:0000259" key="5">
    <source>
        <dbReference type="PROSITE" id="PS50830"/>
    </source>
</evidence>
<dbReference type="SUPFAM" id="SSF50199">
    <property type="entry name" value="Staphylococcal nuclease"/>
    <property type="match status" value="1"/>
</dbReference>
<dbReference type="GO" id="GO:0016787">
    <property type="term" value="F:hydrolase activity"/>
    <property type="evidence" value="ECO:0007669"/>
    <property type="project" value="UniProtKB-KW"/>
</dbReference>
<name>A0A2R7Y6B6_9ARCH</name>
<feature type="domain" description="TNase-like" evidence="5">
    <location>
        <begin position="75"/>
        <end position="167"/>
    </location>
</feature>
<protein>
    <recommendedName>
        <fullName evidence="5">TNase-like domain-containing protein</fullName>
    </recommendedName>
</protein>
<sequence>MYNKSPSFSNNWQEGAGYLNIVKLISTLVLLTCSAYLIAFAISNLPGWLPVEQARPSVPNVQASACSGKALCIVGRVTAVIDGDTLEVDGTRIRLALVNTPEKGEPGYMEAKEFTERVCAIGVSAVADQDDGQPYDKYGRVVAKVTCDGVNLNAALLENGYAKIITT</sequence>
<feature type="transmembrane region" description="Helical" evidence="4">
    <location>
        <begin position="20"/>
        <end position="42"/>
    </location>
</feature>
<dbReference type="InterPro" id="IPR035437">
    <property type="entry name" value="SNase_OB-fold_sf"/>
</dbReference>
<evidence type="ECO:0000313" key="7">
    <source>
        <dbReference type="Proteomes" id="UP000244066"/>
    </source>
</evidence>
<comment type="caution">
    <text evidence="6">The sequence shown here is derived from an EMBL/GenBank/DDBJ whole genome shotgun (WGS) entry which is preliminary data.</text>
</comment>
<dbReference type="PANTHER" id="PTHR12302">
    <property type="entry name" value="EBNA2 BINDING PROTEIN P100"/>
    <property type="match status" value="1"/>
</dbReference>
<proteinExistence type="predicted"/>